<organism evidence="2 3">
    <name type="scientific">Sporocytophaga myxococcoides</name>
    <dbReference type="NCBI Taxonomy" id="153721"/>
    <lineage>
        <taxon>Bacteria</taxon>
        <taxon>Pseudomonadati</taxon>
        <taxon>Bacteroidota</taxon>
        <taxon>Cytophagia</taxon>
        <taxon>Cytophagales</taxon>
        <taxon>Cytophagaceae</taxon>
        <taxon>Sporocytophaga</taxon>
    </lineage>
</organism>
<accession>A0A098LBA6</accession>
<proteinExistence type="predicted"/>
<feature type="transmembrane region" description="Helical" evidence="1">
    <location>
        <begin position="6"/>
        <end position="24"/>
    </location>
</feature>
<keyword evidence="1" id="KW-0812">Transmembrane</keyword>
<dbReference type="AlphaFoldDB" id="A0A098LBA6"/>
<reference evidence="2 3" key="1">
    <citation type="submission" date="2014-09" db="EMBL/GenBank/DDBJ databases">
        <title>Sporocytophaga myxococcoides PG-01 genome sequencing.</title>
        <authorList>
            <person name="Liu L."/>
            <person name="Gao P.J."/>
            <person name="Chen G.J."/>
            <person name="Wang L.S."/>
        </authorList>
    </citation>
    <scope>NUCLEOTIDE SEQUENCE [LARGE SCALE GENOMIC DNA]</scope>
    <source>
        <strain evidence="2 3">PG-01</strain>
    </source>
</reference>
<sequence>MDHLLYSGHIIPIMMAYPVVAGGTRRKGIMICPSVFIRKAHKSKIKAKGNCAFSACYKSRKMNCFG</sequence>
<protein>
    <submittedName>
        <fullName evidence="2">Uncharacterized protein</fullName>
    </submittedName>
</protein>
<gene>
    <name evidence="2" type="ORF">MYP_1433</name>
</gene>
<name>A0A098LBA6_9BACT</name>
<evidence type="ECO:0000256" key="1">
    <source>
        <dbReference type="SAM" id="Phobius"/>
    </source>
</evidence>
<keyword evidence="1" id="KW-1133">Transmembrane helix</keyword>
<dbReference type="EMBL" id="BBLT01000002">
    <property type="protein sequence ID" value="GAL84205.1"/>
    <property type="molecule type" value="Genomic_DNA"/>
</dbReference>
<comment type="caution">
    <text evidence="2">The sequence shown here is derived from an EMBL/GenBank/DDBJ whole genome shotgun (WGS) entry which is preliminary data.</text>
</comment>
<keyword evidence="3" id="KW-1185">Reference proteome</keyword>
<evidence type="ECO:0000313" key="2">
    <source>
        <dbReference type="EMBL" id="GAL84205.1"/>
    </source>
</evidence>
<keyword evidence="1" id="KW-0472">Membrane</keyword>
<dbReference type="Proteomes" id="UP000030185">
    <property type="component" value="Unassembled WGS sequence"/>
</dbReference>
<evidence type="ECO:0000313" key="3">
    <source>
        <dbReference type="Proteomes" id="UP000030185"/>
    </source>
</evidence>